<protein>
    <submittedName>
        <fullName evidence="1">Uncharacterized protein</fullName>
    </submittedName>
</protein>
<keyword evidence="2" id="KW-1185">Reference proteome</keyword>
<evidence type="ECO:0000313" key="1">
    <source>
        <dbReference type="EMBL" id="KLU02718.1"/>
    </source>
</evidence>
<evidence type="ECO:0000313" key="2">
    <source>
        <dbReference type="Proteomes" id="UP000036367"/>
    </source>
</evidence>
<accession>A0A0J1B823</accession>
<dbReference type="STRING" id="595434.RISK_005784"/>
<comment type="caution">
    <text evidence="1">The sequence shown here is derived from an EMBL/GenBank/DDBJ whole genome shotgun (WGS) entry which is preliminary data.</text>
</comment>
<reference evidence="1" key="1">
    <citation type="submission" date="2015-05" db="EMBL/GenBank/DDBJ databases">
        <title>Permanent draft genome of Rhodopirellula islandicus K833.</title>
        <authorList>
            <person name="Kizina J."/>
            <person name="Richter M."/>
            <person name="Glockner F.O."/>
            <person name="Harder J."/>
        </authorList>
    </citation>
    <scope>NUCLEOTIDE SEQUENCE [LARGE SCALE GENOMIC DNA]</scope>
    <source>
        <strain evidence="1">K833</strain>
    </source>
</reference>
<dbReference type="EMBL" id="LECT01000044">
    <property type="protein sequence ID" value="KLU02718.1"/>
    <property type="molecule type" value="Genomic_DNA"/>
</dbReference>
<sequence length="46" mass="5150">MLETACDLPSLQDWMIPSRPNFHRLTPMATSCHHFVAKTPTPISIG</sequence>
<dbReference type="Proteomes" id="UP000036367">
    <property type="component" value="Unassembled WGS sequence"/>
</dbReference>
<organism evidence="1 2">
    <name type="scientific">Rhodopirellula islandica</name>
    <dbReference type="NCBI Taxonomy" id="595434"/>
    <lineage>
        <taxon>Bacteria</taxon>
        <taxon>Pseudomonadati</taxon>
        <taxon>Planctomycetota</taxon>
        <taxon>Planctomycetia</taxon>
        <taxon>Pirellulales</taxon>
        <taxon>Pirellulaceae</taxon>
        <taxon>Rhodopirellula</taxon>
    </lineage>
</organism>
<dbReference type="PATRIC" id="fig|595434.4.peg.5490"/>
<dbReference type="AlphaFoldDB" id="A0A0J1B823"/>
<proteinExistence type="predicted"/>
<gene>
    <name evidence="1" type="ORF">RISK_005784</name>
</gene>
<name>A0A0J1B823_RHOIS</name>